<accession>M1HHN2</accession>
<evidence type="ECO:0000256" key="4">
    <source>
        <dbReference type="SAM" id="MobiDB-lite"/>
    </source>
</evidence>
<evidence type="ECO:0000256" key="2">
    <source>
        <dbReference type="ARBA" id="ARBA00022980"/>
    </source>
</evidence>
<dbReference type="Gene3D" id="1.20.5.1150">
    <property type="entry name" value="Ribosomal protein S8"/>
    <property type="match status" value="1"/>
</dbReference>
<dbReference type="InterPro" id="IPR001911">
    <property type="entry name" value="Ribosomal_bS21"/>
</dbReference>
<dbReference type="PRINTS" id="PR00976">
    <property type="entry name" value="RIBOSOMALS21"/>
</dbReference>
<sequence>MASAAMALGLGLRCAMPQRENGNRISLLSNTAGRQKAVVGVKELVMNPSFEYANVMWFKGKHYNAQVFVGEDEPADAVVRRFRKAVMDAGVISECKRRRFFESPQDVAKRKTEASRARKLRNKRIIQAKAFRKENEKKETVENDEEDDDYWGGPDDSALPF</sequence>
<dbReference type="NCBIfam" id="TIGR00030">
    <property type="entry name" value="S21p"/>
    <property type="match status" value="1"/>
</dbReference>
<gene>
    <name evidence="5" type="primary">GHS1</name>
</gene>
<evidence type="ECO:0000256" key="1">
    <source>
        <dbReference type="ARBA" id="ARBA00006640"/>
    </source>
</evidence>
<dbReference type="Pfam" id="PF01165">
    <property type="entry name" value="Ribosomal_S21"/>
    <property type="match status" value="1"/>
</dbReference>
<dbReference type="GO" id="GO:0003735">
    <property type="term" value="F:structural constituent of ribosome"/>
    <property type="evidence" value="ECO:0007669"/>
    <property type="project" value="InterPro"/>
</dbReference>
<dbReference type="AlphaFoldDB" id="M1HHN2"/>
<organism evidence="5">
    <name type="scientific">Picea wilsonii</name>
    <name type="common">Wilson's spruce</name>
    <dbReference type="NCBI Taxonomy" id="162304"/>
    <lineage>
        <taxon>Eukaryota</taxon>
        <taxon>Viridiplantae</taxon>
        <taxon>Streptophyta</taxon>
        <taxon>Embryophyta</taxon>
        <taxon>Tracheophyta</taxon>
        <taxon>Spermatophyta</taxon>
        <taxon>Pinopsida</taxon>
        <taxon>Pinidae</taxon>
        <taxon>Conifers I</taxon>
        <taxon>Pinales</taxon>
        <taxon>Pinaceae</taxon>
        <taxon>Picea</taxon>
    </lineage>
</organism>
<feature type="region of interest" description="Disordered" evidence="4">
    <location>
        <begin position="133"/>
        <end position="161"/>
    </location>
</feature>
<dbReference type="InterPro" id="IPR038380">
    <property type="entry name" value="Ribosomal_bS21_sf"/>
</dbReference>
<evidence type="ECO:0000256" key="3">
    <source>
        <dbReference type="ARBA" id="ARBA00023274"/>
    </source>
</evidence>
<name>M1HHN2_PICWI</name>
<keyword evidence="2 5" id="KW-0689">Ribosomal protein</keyword>
<dbReference type="PANTHER" id="PTHR21109:SF0">
    <property type="entry name" value="SMALL RIBOSOMAL SUBUNIT PROTEIN BS21M"/>
    <property type="match status" value="1"/>
</dbReference>
<dbReference type="GO" id="GO:0006412">
    <property type="term" value="P:translation"/>
    <property type="evidence" value="ECO:0007669"/>
    <property type="project" value="InterPro"/>
</dbReference>
<protein>
    <submittedName>
        <fullName evidence="5">Ribosomal protein S21</fullName>
    </submittedName>
</protein>
<dbReference type="EMBL" id="KC153970">
    <property type="protein sequence ID" value="AGE45653.1"/>
    <property type="molecule type" value="mRNA"/>
</dbReference>
<keyword evidence="3" id="KW-0687">Ribonucleoprotein</keyword>
<dbReference type="GO" id="GO:0005840">
    <property type="term" value="C:ribosome"/>
    <property type="evidence" value="ECO:0007669"/>
    <property type="project" value="UniProtKB-KW"/>
</dbReference>
<dbReference type="GO" id="GO:1990904">
    <property type="term" value="C:ribonucleoprotein complex"/>
    <property type="evidence" value="ECO:0007669"/>
    <property type="project" value="UniProtKB-KW"/>
</dbReference>
<dbReference type="PANTHER" id="PTHR21109">
    <property type="entry name" value="MITOCHONDRIAL 28S RIBOSOMAL PROTEIN S21"/>
    <property type="match status" value="1"/>
</dbReference>
<proteinExistence type="evidence at transcript level"/>
<comment type="similarity">
    <text evidence="1">Belongs to the bacterial ribosomal protein bS21 family.</text>
</comment>
<evidence type="ECO:0000313" key="5">
    <source>
        <dbReference type="EMBL" id="AGE45653.1"/>
    </source>
</evidence>
<reference evidence="5" key="1">
    <citation type="submission" date="2012-11" db="EMBL/GenBank/DDBJ databases">
        <title>Three Ribosome Protein Genes, GHS1, S16-1 and P2b1 from Picea wilsonii, Respond to Multiple Stress Treatments.</title>
        <authorList>
            <person name="Li C."/>
            <person name="Zhang L."/>
        </authorList>
    </citation>
    <scope>NUCLEOTIDE SEQUENCE</scope>
</reference>